<accession>A0A165NXC9</accession>
<keyword evidence="3" id="KW-1185">Reference proteome</keyword>
<name>A0A165NXC9_EXIGL</name>
<dbReference type="InParanoid" id="A0A165NXC9"/>
<dbReference type="InterPro" id="IPR021109">
    <property type="entry name" value="Peptidase_aspartic_dom_sf"/>
</dbReference>
<reference evidence="2 3" key="1">
    <citation type="journal article" date="2016" name="Mol. Biol. Evol.">
        <title>Comparative Genomics of Early-Diverging Mushroom-Forming Fungi Provides Insights into the Origins of Lignocellulose Decay Capabilities.</title>
        <authorList>
            <person name="Nagy L.G."/>
            <person name="Riley R."/>
            <person name="Tritt A."/>
            <person name="Adam C."/>
            <person name="Daum C."/>
            <person name="Floudas D."/>
            <person name="Sun H."/>
            <person name="Yadav J.S."/>
            <person name="Pangilinan J."/>
            <person name="Larsson K.H."/>
            <person name="Matsuura K."/>
            <person name="Barry K."/>
            <person name="Labutti K."/>
            <person name="Kuo R."/>
            <person name="Ohm R.A."/>
            <person name="Bhattacharya S.S."/>
            <person name="Shirouzu T."/>
            <person name="Yoshinaga Y."/>
            <person name="Martin F.M."/>
            <person name="Grigoriev I.V."/>
            <person name="Hibbett D.S."/>
        </authorList>
    </citation>
    <scope>NUCLEOTIDE SEQUENCE [LARGE SCALE GENOMIC DNA]</scope>
    <source>
        <strain evidence="2 3">HHB12029</strain>
    </source>
</reference>
<gene>
    <name evidence="2" type="ORF">EXIGLDRAFT_692853</name>
</gene>
<dbReference type="AlphaFoldDB" id="A0A165NXC9"/>
<feature type="region of interest" description="Disordered" evidence="1">
    <location>
        <begin position="85"/>
        <end position="104"/>
    </location>
</feature>
<organism evidence="2 3">
    <name type="scientific">Exidia glandulosa HHB12029</name>
    <dbReference type="NCBI Taxonomy" id="1314781"/>
    <lineage>
        <taxon>Eukaryota</taxon>
        <taxon>Fungi</taxon>
        <taxon>Dikarya</taxon>
        <taxon>Basidiomycota</taxon>
        <taxon>Agaricomycotina</taxon>
        <taxon>Agaricomycetes</taxon>
        <taxon>Auriculariales</taxon>
        <taxon>Exidiaceae</taxon>
        <taxon>Exidia</taxon>
    </lineage>
</organism>
<evidence type="ECO:0000256" key="1">
    <source>
        <dbReference type="SAM" id="MobiDB-lite"/>
    </source>
</evidence>
<sequence>MSPMTSEEIADNYAADVFRYQIGTPEAFTLEDGPAMWLENGDVVEVALAPSTPESIAPLIARAIPYGRPTGPVHRITPCPVPIDRLAAGQTSSSDDAQPSQSVPPVRRNLIRRNYTYAPADFDGGARHTIDLGLSVQGKKGEWKRLWGKAHGAVVYRVGLDTSSAASWVWGLQDKPNVVDGRIRSNGTSNNREIEEQHSFWDRKATVPYPPGLTQSQISQRSSHIRDAAGATLDHCDSPFSEDGPQFDIEYFPLGVAYAYSASLLATHEDGILGLAPEPRESPDRGHNDIAPELKPRSLHTHLAETGMIEVAYLRHSTLDPRSKNSSITFGSWNDSDSVLHWTSIATLRAGWRAHLQSISMSLRENIHGEWKITWESPVVNVDCDAVFDIDAVNTYLPRGAIRPIREIMATLTHPAGGNDVVPGLSVNLTGQGERFLRTHWRRGNITRVLPIVPGRDSLAVLGSRDTDYPHWQNFFHTFIVGFVDGTSPCMRFAPQRWLPIQPGNVFDRHNTP</sequence>
<dbReference type="SUPFAM" id="SSF50630">
    <property type="entry name" value="Acid proteases"/>
    <property type="match status" value="1"/>
</dbReference>
<dbReference type="EMBL" id="KV425894">
    <property type="protein sequence ID" value="KZW01355.1"/>
    <property type="molecule type" value="Genomic_DNA"/>
</dbReference>
<feature type="compositionally biased region" description="Polar residues" evidence="1">
    <location>
        <begin position="89"/>
        <end position="103"/>
    </location>
</feature>
<evidence type="ECO:0000313" key="3">
    <source>
        <dbReference type="Proteomes" id="UP000077266"/>
    </source>
</evidence>
<evidence type="ECO:0000313" key="2">
    <source>
        <dbReference type="EMBL" id="KZW01355.1"/>
    </source>
</evidence>
<dbReference type="Proteomes" id="UP000077266">
    <property type="component" value="Unassembled WGS sequence"/>
</dbReference>
<protein>
    <submittedName>
        <fullName evidence="2">Uncharacterized protein</fullName>
    </submittedName>
</protein>
<proteinExistence type="predicted"/>
<dbReference type="Gene3D" id="2.40.70.10">
    <property type="entry name" value="Acid Proteases"/>
    <property type="match status" value="1"/>
</dbReference>